<feature type="region of interest" description="Disordered" evidence="1">
    <location>
        <begin position="258"/>
        <end position="279"/>
    </location>
</feature>
<dbReference type="EMBL" id="JAGMUV010000001">
    <property type="protein sequence ID" value="KAH7176935.1"/>
    <property type="molecule type" value="Genomic_DNA"/>
</dbReference>
<name>A0A9P9JNM0_9HYPO</name>
<keyword evidence="3" id="KW-1185">Reference proteome</keyword>
<accession>A0A9P9JNM0</accession>
<protein>
    <submittedName>
        <fullName evidence="2">Uncharacterized protein</fullName>
    </submittedName>
</protein>
<organism evidence="2 3">
    <name type="scientific">Dactylonectria macrodidyma</name>
    <dbReference type="NCBI Taxonomy" id="307937"/>
    <lineage>
        <taxon>Eukaryota</taxon>
        <taxon>Fungi</taxon>
        <taxon>Dikarya</taxon>
        <taxon>Ascomycota</taxon>
        <taxon>Pezizomycotina</taxon>
        <taxon>Sordariomycetes</taxon>
        <taxon>Hypocreomycetidae</taxon>
        <taxon>Hypocreales</taxon>
        <taxon>Nectriaceae</taxon>
        <taxon>Dactylonectria</taxon>
    </lineage>
</organism>
<evidence type="ECO:0000256" key="1">
    <source>
        <dbReference type="SAM" id="MobiDB-lite"/>
    </source>
</evidence>
<gene>
    <name evidence="2" type="ORF">EDB81DRAFT_773794</name>
</gene>
<comment type="caution">
    <text evidence="2">The sequence shown here is derived from an EMBL/GenBank/DDBJ whole genome shotgun (WGS) entry which is preliminary data.</text>
</comment>
<proteinExistence type="predicted"/>
<evidence type="ECO:0000313" key="2">
    <source>
        <dbReference type="EMBL" id="KAH7176935.1"/>
    </source>
</evidence>
<evidence type="ECO:0000313" key="3">
    <source>
        <dbReference type="Proteomes" id="UP000738349"/>
    </source>
</evidence>
<dbReference type="Gene3D" id="3.80.10.10">
    <property type="entry name" value="Ribonuclease Inhibitor"/>
    <property type="match status" value="1"/>
</dbReference>
<sequence>MRHTELGNLVRHIRITAECFAIDSARQTLKYGQYCPEETVVTNGCGDTFTVQVPSPKKKGTDEQLAHTKRCLEWMESQVEAEDMDETTILSSEEPSVDRLAVILRWGGRGSLMTLELDARFIEGPNQYSKPVSRHIVDSDRQQLWACASQVYRLSMTALARSGVTIPDLRIYSNTTGCSVSSYDVTVGLPALLDAGLANYCAAVKKLELSFSTRVDHGWELLGMVYGDGVVAREKRRQRRHWDQNRDEVQWFEADGVAESDDSDPIDFDADGSDYDSDEETDAMIRDDWGSGIQGRYGDNMPQALCQDNFTGIAQMLGHMPNLESLDLHMFQTLEYEAYDGASRLFFYARVFKAIVDQGLQFRQLRYLALRGICVNVNDLTTFITRHPQIENLELHNVMLSDRVLDHQTWKNVLTEICHRTISGGGSLARIFCSDLAIVSRTARGTHRLESLLRDGEELKQEWIDRWWCGNPRGSAGPVLYTRELLKDDIARADPFGCIRAGFHDGTNMGVGTMPARYPVNELRVLREERYGTTYG</sequence>
<dbReference type="AlphaFoldDB" id="A0A9P9JNM0"/>
<dbReference type="InterPro" id="IPR032675">
    <property type="entry name" value="LRR_dom_sf"/>
</dbReference>
<dbReference type="Proteomes" id="UP000738349">
    <property type="component" value="Unassembled WGS sequence"/>
</dbReference>
<dbReference type="SUPFAM" id="SSF52047">
    <property type="entry name" value="RNI-like"/>
    <property type="match status" value="1"/>
</dbReference>
<dbReference type="OrthoDB" id="3886018at2759"/>
<reference evidence="2" key="1">
    <citation type="journal article" date="2021" name="Nat. Commun.">
        <title>Genetic determinants of endophytism in the Arabidopsis root mycobiome.</title>
        <authorList>
            <person name="Mesny F."/>
            <person name="Miyauchi S."/>
            <person name="Thiergart T."/>
            <person name="Pickel B."/>
            <person name="Atanasova L."/>
            <person name="Karlsson M."/>
            <person name="Huettel B."/>
            <person name="Barry K.W."/>
            <person name="Haridas S."/>
            <person name="Chen C."/>
            <person name="Bauer D."/>
            <person name="Andreopoulos W."/>
            <person name="Pangilinan J."/>
            <person name="LaButti K."/>
            <person name="Riley R."/>
            <person name="Lipzen A."/>
            <person name="Clum A."/>
            <person name="Drula E."/>
            <person name="Henrissat B."/>
            <person name="Kohler A."/>
            <person name="Grigoriev I.V."/>
            <person name="Martin F.M."/>
            <person name="Hacquard S."/>
        </authorList>
    </citation>
    <scope>NUCLEOTIDE SEQUENCE</scope>
    <source>
        <strain evidence="2">MPI-CAGE-AT-0147</strain>
    </source>
</reference>